<keyword evidence="9" id="KW-1185">Reference proteome</keyword>
<sequence length="469" mass="52888">MSEGYPPTPDCPHIDSLFEESELLTKYKTAITWNVRRFQKPKNPAKRRKISMPACGTCELSLARPIVCLHCPYSGCWKDEHISQHQADEGHLFSADVKTGSVFCTECDNFIIDSRVDQVYLNTVITAEEQQAQFQVGKKTREPFQAWTPSDKDTSALEDAASIPCQERRGLLNLGQTCFMNAILQSFAHNPLLRNYFLSDKHNWKLCKSLNCTCCEMDKFFAEIYANDPTPYGPTSFLATIWRASPELAGYAQRDAHEFFITALNQIHTTSRGSTNVSCNCVIHSTFAGQLQSDVTCERCGNVTSTVDPMLDISLELKRKAGDTVAAENTLAACLRRFTQPEKLGPKEYSCGKCGKAAHEAHKRLSIRKLPPVLSFQFKRFEHKSADKSAARKIDTPVRFPASFSMAPYTTAVMKEMEKDGSGAVFSGPEVMYEYDLFAVINHEGQIDNGHYTNFARCRDEWYRFDDDK</sequence>
<dbReference type="PROSITE" id="PS00973">
    <property type="entry name" value="USP_2"/>
    <property type="match status" value="1"/>
</dbReference>
<keyword evidence="3" id="KW-0862">Zinc</keyword>
<evidence type="ECO:0000259" key="6">
    <source>
        <dbReference type="PROSITE" id="PS50235"/>
    </source>
</evidence>
<organism evidence="8 9">
    <name type="scientific">Hohenbuehelia grisea</name>
    <dbReference type="NCBI Taxonomy" id="104357"/>
    <lineage>
        <taxon>Eukaryota</taxon>
        <taxon>Fungi</taxon>
        <taxon>Dikarya</taxon>
        <taxon>Basidiomycota</taxon>
        <taxon>Agaricomycotina</taxon>
        <taxon>Agaricomycetes</taxon>
        <taxon>Agaricomycetidae</taxon>
        <taxon>Agaricales</taxon>
        <taxon>Pleurotineae</taxon>
        <taxon>Pleurotaceae</taxon>
        <taxon>Hohenbuehelia</taxon>
    </lineage>
</organism>
<dbReference type="SUPFAM" id="SSF57850">
    <property type="entry name" value="RING/U-box"/>
    <property type="match status" value="1"/>
</dbReference>
<gene>
    <name evidence="8" type="ORF">HGRIS_000980</name>
</gene>
<dbReference type="InterPro" id="IPR013083">
    <property type="entry name" value="Znf_RING/FYVE/PHD"/>
</dbReference>
<accession>A0ABR3IQD7</accession>
<dbReference type="EC" id="3.4.19.12" evidence="5"/>
<feature type="domain" description="USP" evidence="6">
    <location>
        <begin position="169"/>
        <end position="469"/>
    </location>
</feature>
<dbReference type="InterPro" id="IPR001607">
    <property type="entry name" value="Znf_UBP"/>
</dbReference>
<dbReference type="Pfam" id="PF02148">
    <property type="entry name" value="zf-UBP"/>
    <property type="match status" value="1"/>
</dbReference>
<name>A0ABR3IQD7_9AGAR</name>
<reference evidence="9" key="1">
    <citation type="submission" date="2024-06" db="EMBL/GenBank/DDBJ databases">
        <title>Multi-omics analyses provide insights into the biosynthesis of the anticancer antibiotic pleurotin in Hohenbuehelia grisea.</title>
        <authorList>
            <person name="Weaver J.A."/>
            <person name="Alberti F."/>
        </authorList>
    </citation>
    <scope>NUCLEOTIDE SEQUENCE [LARGE SCALE GENOMIC DNA]</scope>
    <source>
        <strain evidence="9">T-177</strain>
    </source>
</reference>
<protein>
    <recommendedName>
        <fullName evidence="5">Ubiquitin carboxyl-terminal hydrolase</fullName>
        <ecNumber evidence="5">3.4.19.12</ecNumber>
    </recommendedName>
</protein>
<keyword evidence="5" id="KW-0378">Hydrolase</keyword>
<dbReference type="InterPro" id="IPR018200">
    <property type="entry name" value="USP_CS"/>
</dbReference>
<keyword evidence="1" id="KW-0479">Metal-binding</keyword>
<dbReference type="PROSITE" id="PS00972">
    <property type="entry name" value="USP_1"/>
    <property type="match status" value="1"/>
</dbReference>
<evidence type="ECO:0000256" key="2">
    <source>
        <dbReference type="ARBA" id="ARBA00022771"/>
    </source>
</evidence>
<keyword evidence="2 4" id="KW-0863">Zinc-finger</keyword>
<feature type="domain" description="UBP-type" evidence="7">
    <location>
        <begin position="9"/>
        <end position="134"/>
    </location>
</feature>
<keyword evidence="5" id="KW-0833">Ubl conjugation pathway</keyword>
<keyword evidence="5" id="KW-0645">Protease</keyword>
<proteinExistence type="inferred from homology"/>
<keyword evidence="5" id="KW-0788">Thiol protease</keyword>
<comment type="caution">
    <text evidence="8">The sequence shown here is derived from an EMBL/GenBank/DDBJ whole genome shotgun (WGS) entry which is preliminary data.</text>
</comment>
<dbReference type="Gene3D" id="3.90.70.10">
    <property type="entry name" value="Cysteine proteinases"/>
    <property type="match status" value="1"/>
</dbReference>
<dbReference type="SUPFAM" id="SSF54001">
    <property type="entry name" value="Cysteine proteinases"/>
    <property type="match status" value="1"/>
</dbReference>
<dbReference type="InterPro" id="IPR050164">
    <property type="entry name" value="Peptidase_C19"/>
</dbReference>
<evidence type="ECO:0000256" key="5">
    <source>
        <dbReference type="RuleBase" id="RU366025"/>
    </source>
</evidence>
<dbReference type="InterPro" id="IPR001394">
    <property type="entry name" value="Peptidase_C19_UCH"/>
</dbReference>
<evidence type="ECO:0000256" key="4">
    <source>
        <dbReference type="PROSITE-ProRule" id="PRU00502"/>
    </source>
</evidence>
<dbReference type="PANTHER" id="PTHR24006">
    <property type="entry name" value="UBIQUITIN CARBOXYL-TERMINAL HYDROLASE"/>
    <property type="match status" value="1"/>
</dbReference>
<dbReference type="InterPro" id="IPR028889">
    <property type="entry name" value="USP"/>
</dbReference>
<dbReference type="Pfam" id="PF00443">
    <property type="entry name" value="UCH"/>
    <property type="match status" value="1"/>
</dbReference>
<comment type="catalytic activity">
    <reaction evidence="5">
        <text>Thiol-dependent hydrolysis of ester, thioester, amide, peptide and isopeptide bonds formed by the C-terminal Gly of ubiquitin (a 76-residue protein attached to proteins as an intracellular targeting signal).</text>
        <dbReference type="EC" id="3.4.19.12"/>
    </reaction>
</comment>
<dbReference type="InterPro" id="IPR038765">
    <property type="entry name" value="Papain-like_cys_pep_sf"/>
</dbReference>
<evidence type="ECO:0000256" key="3">
    <source>
        <dbReference type="ARBA" id="ARBA00022833"/>
    </source>
</evidence>
<dbReference type="Proteomes" id="UP001556367">
    <property type="component" value="Unassembled WGS sequence"/>
</dbReference>
<evidence type="ECO:0000259" key="7">
    <source>
        <dbReference type="PROSITE" id="PS50271"/>
    </source>
</evidence>
<comment type="similarity">
    <text evidence="5">Belongs to the peptidase C19 family.</text>
</comment>
<dbReference type="PANTHER" id="PTHR24006:SF937">
    <property type="entry name" value="UBIQUITIN CARBOXYL-TERMINAL HYDROLASE"/>
    <property type="match status" value="1"/>
</dbReference>
<evidence type="ECO:0000313" key="9">
    <source>
        <dbReference type="Proteomes" id="UP001556367"/>
    </source>
</evidence>
<dbReference type="EMBL" id="JASNQZ010000018">
    <property type="protein sequence ID" value="KAL0945495.1"/>
    <property type="molecule type" value="Genomic_DNA"/>
</dbReference>
<dbReference type="PROSITE" id="PS50271">
    <property type="entry name" value="ZF_UBP"/>
    <property type="match status" value="1"/>
</dbReference>
<evidence type="ECO:0000313" key="8">
    <source>
        <dbReference type="EMBL" id="KAL0945495.1"/>
    </source>
</evidence>
<dbReference type="PROSITE" id="PS50235">
    <property type="entry name" value="USP_3"/>
    <property type="match status" value="1"/>
</dbReference>
<evidence type="ECO:0000256" key="1">
    <source>
        <dbReference type="ARBA" id="ARBA00022723"/>
    </source>
</evidence>
<dbReference type="Gene3D" id="3.30.40.10">
    <property type="entry name" value="Zinc/RING finger domain, C3HC4 (zinc finger)"/>
    <property type="match status" value="1"/>
</dbReference>